<dbReference type="STRING" id="634771.SAMN04488128_1021605"/>
<dbReference type="InterPro" id="IPR009057">
    <property type="entry name" value="Homeodomain-like_sf"/>
</dbReference>
<dbReference type="PANTHER" id="PTHR47894">
    <property type="entry name" value="HTH-TYPE TRANSCRIPTIONAL REGULATOR GADX"/>
    <property type="match status" value="1"/>
</dbReference>
<keyword evidence="2 5" id="KW-0238">DNA-binding</keyword>
<dbReference type="PROSITE" id="PS01124">
    <property type="entry name" value="HTH_ARAC_FAMILY_2"/>
    <property type="match status" value="1"/>
</dbReference>
<dbReference type="GO" id="GO:0005829">
    <property type="term" value="C:cytosol"/>
    <property type="evidence" value="ECO:0007669"/>
    <property type="project" value="TreeGrafter"/>
</dbReference>
<evidence type="ECO:0000259" key="4">
    <source>
        <dbReference type="PROSITE" id="PS01124"/>
    </source>
</evidence>
<feature type="domain" description="HTH araC/xylS-type" evidence="4">
    <location>
        <begin position="235"/>
        <end position="333"/>
    </location>
</feature>
<keyword evidence="1" id="KW-0805">Transcription regulation</keyword>
<dbReference type="RefSeq" id="WP_078670052.1">
    <property type="nucleotide sequence ID" value="NZ_FUWZ01000002.1"/>
</dbReference>
<sequence length="333" mass="37027">MKQIVLSIIAYAVQRDIDTAKLCRLAGINLTALKKTNAPPVTQQQLDALWLHGARLSGDPLFALHFAASVQPAALGVVGQIIQTSATVGEAITHAAALTHYVTDQCRLEIARNNKNFTVRFIPAGGNVNEPTMAFRVLVELLMVITIHEVSGLMLEKIVPLTVRLPYNVPDAAAYEQIFRCRPTKRAGEYALVFDIRYWEEPILTANYELQDLLLKKVAAMAPQQPAKTAGTLQARVYNYLLANSYLGVISLEEMAANFNLSPRSLQRKLKEEGVKYQDIADAVRKSLALYYISSGSYPLKDISYMLGYNELSAFTRAFRRWTGSSPLQYQSL</sequence>
<dbReference type="InterPro" id="IPR032687">
    <property type="entry name" value="AraC-type_N"/>
</dbReference>
<name>A0A1T4RZ16_9BACT</name>
<dbReference type="OrthoDB" id="5582699at2"/>
<evidence type="ECO:0000256" key="2">
    <source>
        <dbReference type="ARBA" id="ARBA00023125"/>
    </source>
</evidence>
<gene>
    <name evidence="5" type="ORF">SAMN04488128_1021605</name>
</gene>
<dbReference type="Gene3D" id="1.10.10.60">
    <property type="entry name" value="Homeodomain-like"/>
    <property type="match status" value="1"/>
</dbReference>
<evidence type="ECO:0000256" key="1">
    <source>
        <dbReference type="ARBA" id="ARBA00023015"/>
    </source>
</evidence>
<dbReference type="InterPro" id="IPR018060">
    <property type="entry name" value="HTH_AraC"/>
</dbReference>
<dbReference type="EMBL" id="FUWZ01000002">
    <property type="protein sequence ID" value="SKA21212.1"/>
    <property type="molecule type" value="Genomic_DNA"/>
</dbReference>
<accession>A0A1T4RZ16</accession>
<dbReference type="SUPFAM" id="SSF46689">
    <property type="entry name" value="Homeodomain-like"/>
    <property type="match status" value="1"/>
</dbReference>
<dbReference type="GO" id="GO:0003700">
    <property type="term" value="F:DNA-binding transcription factor activity"/>
    <property type="evidence" value="ECO:0007669"/>
    <property type="project" value="InterPro"/>
</dbReference>
<dbReference type="Pfam" id="PF12833">
    <property type="entry name" value="HTH_18"/>
    <property type="match status" value="1"/>
</dbReference>
<dbReference type="SMART" id="SM00342">
    <property type="entry name" value="HTH_ARAC"/>
    <property type="match status" value="1"/>
</dbReference>
<dbReference type="Proteomes" id="UP000190367">
    <property type="component" value="Unassembled WGS sequence"/>
</dbReference>
<evidence type="ECO:0000313" key="5">
    <source>
        <dbReference type="EMBL" id="SKA21212.1"/>
    </source>
</evidence>
<organism evidence="5 6">
    <name type="scientific">Chitinophaga eiseniae</name>
    <dbReference type="NCBI Taxonomy" id="634771"/>
    <lineage>
        <taxon>Bacteria</taxon>
        <taxon>Pseudomonadati</taxon>
        <taxon>Bacteroidota</taxon>
        <taxon>Chitinophagia</taxon>
        <taxon>Chitinophagales</taxon>
        <taxon>Chitinophagaceae</taxon>
        <taxon>Chitinophaga</taxon>
    </lineage>
</organism>
<dbReference type="AlphaFoldDB" id="A0A1T4RZ16"/>
<keyword evidence="3" id="KW-0804">Transcription</keyword>
<reference evidence="6" key="1">
    <citation type="submission" date="2017-02" db="EMBL/GenBank/DDBJ databases">
        <authorList>
            <person name="Varghese N."/>
            <person name="Submissions S."/>
        </authorList>
    </citation>
    <scope>NUCLEOTIDE SEQUENCE [LARGE SCALE GENOMIC DNA]</scope>
    <source>
        <strain evidence="6">DSM 22224</strain>
    </source>
</reference>
<dbReference type="GO" id="GO:0000976">
    <property type="term" value="F:transcription cis-regulatory region binding"/>
    <property type="evidence" value="ECO:0007669"/>
    <property type="project" value="TreeGrafter"/>
</dbReference>
<keyword evidence="6" id="KW-1185">Reference proteome</keyword>
<dbReference type="Pfam" id="PF12625">
    <property type="entry name" value="Arabinose_bd"/>
    <property type="match status" value="1"/>
</dbReference>
<evidence type="ECO:0000256" key="3">
    <source>
        <dbReference type="ARBA" id="ARBA00023163"/>
    </source>
</evidence>
<dbReference type="PANTHER" id="PTHR47894:SF1">
    <property type="entry name" value="HTH-TYPE TRANSCRIPTIONAL REGULATOR VQSM"/>
    <property type="match status" value="1"/>
</dbReference>
<protein>
    <submittedName>
        <fullName evidence="5">AraC-type DNA-binding protein</fullName>
    </submittedName>
</protein>
<proteinExistence type="predicted"/>
<evidence type="ECO:0000313" key="6">
    <source>
        <dbReference type="Proteomes" id="UP000190367"/>
    </source>
</evidence>